<dbReference type="InterPro" id="IPR028349">
    <property type="entry name" value="PafC-like"/>
</dbReference>
<comment type="caution">
    <text evidence="3">The sequence shown here is derived from an EMBL/GenBank/DDBJ whole genome shotgun (WGS) entry which is preliminary data.</text>
</comment>
<evidence type="ECO:0000259" key="2">
    <source>
        <dbReference type="Pfam" id="PF13280"/>
    </source>
</evidence>
<proteinExistence type="predicted"/>
<evidence type="ECO:0000259" key="1">
    <source>
        <dbReference type="Pfam" id="PF08279"/>
    </source>
</evidence>
<dbReference type="Pfam" id="PF08279">
    <property type="entry name" value="HTH_11"/>
    <property type="match status" value="1"/>
</dbReference>
<accession>A0ABP9WWH7</accession>
<dbReference type="InterPro" id="IPR036390">
    <property type="entry name" value="WH_DNA-bd_sf"/>
</dbReference>
<dbReference type="PIRSF" id="PIRSF016838">
    <property type="entry name" value="PafC"/>
    <property type="match status" value="1"/>
</dbReference>
<dbReference type="Pfam" id="PF13280">
    <property type="entry name" value="WYL"/>
    <property type="match status" value="1"/>
</dbReference>
<evidence type="ECO:0000313" key="3">
    <source>
        <dbReference type="EMBL" id="GAA5527570.1"/>
    </source>
</evidence>
<dbReference type="InterPro" id="IPR013196">
    <property type="entry name" value="HTH_11"/>
</dbReference>
<sequence length="315" mass="35711">MYSPTTRLLTILELLQSHQRMRGAQLASRLEISQRTVRRYVVMLQDMGIPIEAERGPDGAYYLGRGYTIPPLMINPAEAMALVLGLRMIQALQFPADATAIEGAIAKLERVMPTILLDQVRAFQEAITFHVAPPPAFLQPSIVASLSVAVHTRQQVWLSYQTYNGEESARVFDPYGIVYYQGYWYCVGYCHQRNDLRTFRIDRIQALKLLNQPFEHPQDFDALQHMHTTLATMAGPYAVEVIFAATIEQVRHVLPPAAGTFEESDVGIIWRRETYELTSIAHRLLQIDLSATIRQPAELKALMHEFAAKALRMTL</sequence>
<dbReference type="PANTHER" id="PTHR34580">
    <property type="match status" value="1"/>
</dbReference>
<dbReference type="PANTHER" id="PTHR34580:SF3">
    <property type="entry name" value="PROTEIN PAFB"/>
    <property type="match status" value="1"/>
</dbReference>
<dbReference type="SUPFAM" id="SSF46785">
    <property type="entry name" value="Winged helix' DNA-binding domain"/>
    <property type="match status" value="1"/>
</dbReference>
<dbReference type="PROSITE" id="PS52050">
    <property type="entry name" value="WYL"/>
    <property type="match status" value="1"/>
</dbReference>
<name>A0ABP9WWH7_9CHLR</name>
<gene>
    <name evidence="3" type="ORF">Hgul01_01357</name>
</gene>
<protein>
    <recommendedName>
        <fullName evidence="5">Transcriptional regulator</fullName>
    </recommendedName>
</protein>
<organism evidence="3 4">
    <name type="scientific">Herpetosiphon gulosus</name>
    <dbReference type="NCBI Taxonomy" id="1973496"/>
    <lineage>
        <taxon>Bacteria</taxon>
        <taxon>Bacillati</taxon>
        <taxon>Chloroflexota</taxon>
        <taxon>Chloroflexia</taxon>
        <taxon>Herpetosiphonales</taxon>
        <taxon>Herpetosiphonaceae</taxon>
        <taxon>Herpetosiphon</taxon>
    </lineage>
</organism>
<dbReference type="RefSeq" id="WP_345721192.1">
    <property type="nucleotide sequence ID" value="NZ_BAABRU010000004.1"/>
</dbReference>
<dbReference type="InterPro" id="IPR051534">
    <property type="entry name" value="CBASS_pafABC_assoc_protein"/>
</dbReference>
<dbReference type="InterPro" id="IPR036388">
    <property type="entry name" value="WH-like_DNA-bd_sf"/>
</dbReference>
<keyword evidence="4" id="KW-1185">Reference proteome</keyword>
<reference evidence="3 4" key="1">
    <citation type="submission" date="2024-02" db="EMBL/GenBank/DDBJ databases">
        <title>Herpetosiphon gulosus NBRC 112829.</title>
        <authorList>
            <person name="Ichikawa N."/>
            <person name="Katano-Makiyama Y."/>
            <person name="Hidaka K."/>
        </authorList>
    </citation>
    <scope>NUCLEOTIDE SEQUENCE [LARGE SCALE GENOMIC DNA]</scope>
    <source>
        <strain evidence="3 4">NBRC 112829</strain>
    </source>
</reference>
<feature type="domain" description="WYL" evidence="2">
    <location>
        <begin position="143"/>
        <end position="208"/>
    </location>
</feature>
<evidence type="ECO:0000313" key="4">
    <source>
        <dbReference type="Proteomes" id="UP001428290"/>
    </source>
</evidence>
<dbReference type="Gene3D" id="1.10.10.10">
    <property type="entry name" value="Winged helix-like DNA-binding domain superfamily/Winged helix DNA-binding domain"/>
    <property type="match status" value="1"/>
</dbReference>
<dbReference type="InterPro" id="IPR026881">
    <property type="entry name" value="WYL_dom"/>
</dbReference>
<dbReference type="Proteomes" id="UP001428290">
    <property type="component" value="Unassembled WGS sequence"/>
</dbReference>
<feature type="domain" description="Helix-turn-helix type 11" evidence="1">
    <location>
        <begin position="7"/>
        <end position="59"/>
    </location>
</feature>
<dbReference type="EMBL" id="BAABRU010000004">
    <property type="protein sequence ID" value="GAA5527570.1"/>
    <property type="molecule type" value="Genomic_DNA"/>
</dbReference>
<evidence type="ECO:0008006" key="5">
    <source>
        <dbReference type="Google" id="ProtNLM"/>
    </source>
</evidence>